<evidence type="ECO:0000256" key="2">
    <source>
        <dbReference type="SAM" id="MobiDB-lite"/>
    </source>
</evidence>
<name>A0ABP7W292_9BACI</name>
<organism evidence="5 6">
    <name type="scientific">Amphibacillus indicireducens</name>
    <dbReference type="NCBI Taxonomy" id="1076330"/>
    <lineage>
        <taxon>Bacteria</taxon>
        <taxon>Bacillati</taxon>
        <taxon>Bacillota</taxon>
        <taxon>Bacilli</taxon>
        <taxon>Bacillales</taxon>
        <taxon>Bacillaceae</taxon>
        <taxon>Amphibacillus</taxon>
    </lineage>
</organism>
<evidence type="ECO:0000313" key="6">
    <source>
        <dbReference type="Proteomes" id="UP001501734"/>
    </source>
</evidence>
<dbReference type="InterPro" id="IPR058660">
    <property type="entry name" value="WHD_DnaB"/>
</dbReference>
<keyword evidence="6" id="KW-1185">Reference proteome</keyword>
<reference evidence="6" key="1">
    <citation type="journal article" date="2019" name="Int. J. Syst. Evol. Microbiol.">
        <title>The Global Catalogue of Microorganisms (GCM) 10K type strain sequencing project: providing services to taxonomists for standard genome sequencing and annotation.</title>
        <authorList>
            <consortium name="The Broad Institute Genomics Platform"/>
            <consortium name="The Broad Institute Genome Sequencing Center for Infectious Disease"/>
            <person name="Wu L."/>
            <person name="Ma J."/>
        </authorList>
    </citation>
    <scope>NUCLEOTIDE SEQUENCE [LARGE SCALE GENOMIC DNA]</scope>
    <source>
        <strain evidence="6">JCM 17250</strain>
    </source>
</reference>
<dbReference type="Proteomes" id="UP001501734">
    <property type="component" value="Unassembled WGS sequence"/>
</dbReference>
<protein>
    <submittedName>
        <fullName evidence="5">DnaD domain protein</fullName>
    </submittedName>
</protein>
<dbReference type="EMBL" id="BAABDL010000140">
    <property type="protein sequence ID" value="GAA4079491.1"/>
    <property type="molecule type" value="Genomic_DNA"/>
</dbReference>
<accession>A0ABP7W292</accession>
<evidence type="ECO:0000256" key="1">
    <source>
        <dbReference type="ARBA" id="ARBA00093462"/>
    </source>
</evidence>
<sequence>MHQSIGKILPADHFTITKHRSFTEDHYQSLYQLYQPIIGVDATAFYLTLYHLFQPSQKHSHHHLMQILNLPLNAIYQARLSCEAIGLIHTYKKDLESGSVYHYQLNEPLTAKQFLKNDLLNQMLLHQIGRQKYQLIQESVSLVFEGQDQNQLGENVTARFSDVFQYNGATQSLVPVAEQGDEPKAVPVMQGADIDWKWLEQSLIDRMLPAKKILSSDNVMLIEQMAGLYQLTTTQLDKAIQWAVTSDHQLSREEFKAACLDLVETLPEQQVKIVNQREKIKPTDQTNKSKREQFVERMETISPKELLEDLSSGRQASQQDLKMIANIMDAQGLQPGVMNVLIHYVMLKTDMKLTRSYLEKIASHWSRKNVKTVHQAMTLAKSENNKYQQWDQKKQSNYNRPRKSQEIVPDWFKHRKKQAPKQAQTSEPNPEIDQILQAFKNKKN</sequence>
<comment type="caution">
    <text evidence="5">The sequence shown here is derived from an EMBL/GenBank/DDBJ whole genome shotgun (WGS) entry which is preliminary data.</text>
</comment>
<dbReference type="Gene3D" id="1.10.10.630">
    <property type="entry name" value="DnaD domain-like"/>
    <property type="match status" value="1"/>
</dbReference>
<dbReference type="RefSeq" id="WP_344913730.1">
    <property type="nucleotide sequence ID" value="NZ_BAABDL010000140.1"/>
</dbReference>
<comment type="similarity">
    <text evidence="1">Belongs to the DnaB/DnaD family.</text>
</comment>
<dbReference type="InterPro" id="IPR006343">
    <property type="entry name" value="DnaB/C_C"/>
</dbReference>
<feature type="compositionally biased region" description="Polar residues" evidence="2">
    <location>
        <begin position="384"/>
        <end position="399"/>
    </location>
</feature>
<feature type="region of interest" description="Disordered" evidence="2">
    <location>
        <begin position="384"/>
        <end position="407"/>
    </location>
</feature>
<feature type="domain" description="Replicative helicase loading/DNA remodeling protein DnaB N-terminal winged helix" evidence="4">
    <location>
        <begin position="10"/>
        <end position="254"/>
    </location>
</feature>
<dbReference type="Pfam" id="PF07261">
    <property type="entry name" value="DnaB_2"/>
    <property type="match status" value="1"/>
</dbReference>
<gene>
    <name evidence="5" type="ORF">GCM10022410_24580</name>
</gene>
<dbReference type="InterPro" id="IPR034829">
    <property type="entry name" value="DnaD-like_sf"/>
</dbReference>
<proteinExistence type="inferred from homology"/>
<evidence type="ECO:0000259" key="4">
    <source>
        <dbReference type="Pfam" id="PF25888"/>
    </source>
</evidence>
<dbReference type="Pfam" id="PF25888">
    <property type="entry name" value="WHD_DnaB"/>
    <property type="match status" value="1"/>
</dbReference>
<evidence type="ECO:0000313" key="5">
    <source>
        <dbReference type="EMBL" id="GAA4079491.1"/>
    </source>
</evidence>
<feature type="domain" description="DnaB/C C-terminal" evidence="3">
    <location>
        <begin position="313"/>
        <end position="377"/>
    </location>
</feature>
<evidence type="ECO:0000259" key="3">
    <source>
        <dbReference type="Pfam" id="PF07261"/>
    </source>
</evidence>